<dbReference type="InterPro" id="IPR050922">
    <property type="entry name" value="LytR/CpsA/Psr_CW_biosynth"/>
</dbReference>
<reference evidence="3 4" key="1">
    <citation type="journal article" date="2016" name="Nat. Commun.">
        <title>Thousands of microbial genomes shed light on interconnected biogeochemical processes in an aquifer system.</title>
        <authorList>
            <person name="Anantharaman K."/>
            <person name="Brown C.T."/>
            <person name="Hug L.A."/>
            <person name="Sharon I."/>
            <person name="Castelle C.J."/>
            <person name="Probst A.J."/>
            <person name="Thomas B.C."/>
            <person name="Singh A."/>
            <person name="Wilkins M.J."/>
            <person name="Karaoz U."/>
            <person name="Brodie E.L."/>
            <person name="Williams K.H."/>
            <person name="Hubbard S.S."/>
            <person name="Banfield J.F."/>
        </authorList>
    </citation>
    <scope>NUCLEOTIDE SEQUENCE [LARGE SCALE GENOMIC DNA]</scope>
</reference>
<comment type="caution">
    <text evidence="3">The sequence shown here is derived from an EMBL/GenBank/DDBJ whole genome shotgun (WGS) entry which is preliminary data.</text>
</comment>
<accession>A0A1G2HF45</accession>
<sequence length="325" mass="35590">MFEFKAKTAGITLAIIVAMLLVVAGANWLSGISKGISQTIKNSSGNEEKIGLPETKLKKDGDRTNILILGIGGPDHISGTLTDSLIFASAKVDQNEADFISIPRDMWVFYSSEGYPAEGISGYTYKQGWQKINEIYHLSGGQEKPNIEAAGHIAKKVSDITGHPVHYTVIINLDGIKEIVDIIGGIEIDGVQMSGDEATAYVRDRSGPGSDFDRMKHQQEVLLAIQKKLGGENDLGFIEVLELYNTAQKNIVTNAGTGEFLGFYELLGSISPEKVNMHTIAIAENKLLREEYIDLNGQNIYILRPSAGLENYDEIQNFINKILDI</sequence>
<protein>
    <recommendedName>
        <fullName evidence="2">Cell envelope-related transcriptional attenuator domain-containing protein</fullName>
    </recommendedName>
</protein>
<dbReference type="PANTHER" id="PTHR33392">
    <property type="entry name" value="POLYISOPRENYL-TEICHOIC ACID--PEPTIDOGLYCAN TEICHOIC ACID TRANSFERASE TAGU"/>
    <property type="match status" value="1"/>
</dbReference>
<feature type="domain" description="Cell envelope-related transcriptional attenuator" evidence="2">
    <location>
        <begin position="192"/>
        <end position="229"/>
    </location>
</feature>
<comment type="similarity">
    <text evidence="1">Belongs to the LytR/CpsA/Psr (LCP) family.</text>
</comment>
<dbReference type="Proteomes" id="UP000178835">
    <property type="component" value="Unassembled WGS sequence"/>
</dbReference>
<name>A0A1G2HF45_9BACT</name>
<gene>
    <name evidence="3" type="ORF">A2919_01555</name>
</gene>
<feature type="domain" description="Cell envelope-related transcriptional attenuator" evidence="2">
    <location>
        <begin position="82"/>
        <end position="189"/>
    </location>
</feature>
<evidence type="ECO:0000259" key="2">
    <source>
        <dbReference type="Pfam" id="PF03816"/>
    </source>
</evidence>
<dbReference type="Pfam" id="PF03816">
    <property type="entry name" value="LytR_cpsA_psr"/>
    <property type="match status" value="2"/>
</dbReference>
<evidence type="ECO:0000313" key="4">
    <source>
        <dbReference type="Proteomes" id="UP000178835"/>
    </source>
</evidence>
<dbReference type="InterPro" id="IPR004474">
    <property type="entry name" value="LytR_CpsA_psr"/>
</dbReference>
<dbReference type="AlphaFoldDB" id="A0A1G2HF45"/>
<proteinExistence type="inferred from homology"/>
<evidence type="ECO:0000256" key="1">
    <source>
        <dbReference type="ARBA" id="ARBA00006068"/>
    </source>
</evidence>
<evidence type="ECO:0000313" key="3">
    <source>
        <dbReference type="EMBL" id="OGZ61095.1"/>
    </source>
</evidence>
<dbReference type="EMBL" id="MHOH01000007">
    <property type="protein sequence ID" value="OGZ61095.1"/>
    <property type="molecule type" value="Genomic_DNA"/>
</dbReference>
<dbReference type="PANTHER" id="PTHR33392:SF6">
    <property type="entry name" value="POLYISOPRENYL-TEICHOIC ACID--PEPTIDOGLYCAN TEICHOIC ACID TRANSFERASE TAGU"/>
    <property type="match status" value="1"/>
</dbReference>
<organism evidence="3 4">
    <name type="scientific">Candidatus Spechtbacteria bacterium RIFCSPLOWO2_01_FULL_43_12</name>
    <dbReference type="NCBI Taxonomy" id="1802162"/>
    <lineage>
        <taxon>Bacteria</taxon>
        <taxon>Candidatus Spechtiibacteriota</taxon>
    </lineage>
</organism>
<dbReference type="Gene3D" id="3.40.630.190">
    <property type="entry name" value="LCP protein"/>
    <property type="match status" value="2"/>
</dbReference>